<sequence>MKAEYFMKHHAHKFPIGDCQFSSIVEELKSITALARLAVLSVLSAARRLVLLFHFSDYREPQREQTNIMACPLGANTVCAEDIELKSESNEMIIMYIFSFIDDFY</sequence>
<dbReference type="Proteomes" id="UP000254575">
    <property type="component" value="Unassembled WGS sequence"/>
</dbReference>
<evidence type="ECO:0000313" key="1">
    <source>
        <dbReference type="EMBL" id="SUO91843.1"/>
    </source>
</evidence>
<name>A0A380MIE4_9GAMM</name>
<dbReference type="AlphaFoldDB" id="A0A380MIE4"/>
<keyword evidence="2" id="KW-1185">Reference proteome</keyword>
<evidence type="ECO:0000313" key="2">
    <source>
        <dbReference type="Proteomes" id="UP000254575"/>
    </source>
</evidence>
<organism evidence="1 2">
    <name type="scientific">Suttonella indologenes</name>
    <dbReference type="NCBI Taxonomy" id="13276"/>
    <lineage>
        <taxon>Bacteria</taxon>
        <taxon>Pseudomonadati</taxon>
        <taxon>Pseudomonadota</taxon>
        <taxon>Gammaproteobacteria</taxon>
        <taxon>Cardiobacteriales</taxon>
        <taxon>Cardiobacteriaceae</taxon>
        <taxon>Suttonella</taxon>
    </lineage>
</organism>
<reference evidence="1 2" key="1">
    <citation type="submission" date="2018-06" db="EMBL/GenBank/DDBJ databases">
        <authorList>
            <consortium name="Pathogen Informatics"/>
            <person name="Doyle S."/>
        </authorList>
    </citation>
    <scope>NUCLEOTIDE SEQUENCE [LARGE SCALE GENOMIC DNA]</scope>
    <source>
        <strain evidence="1 2">NCTC10717</strain>
    </source>
</reference>
<protein>
    <submittedName>
        <fullName evidence="1">Uncharacterized protein</fullName>
    </submittedName>
</protein>
<dbReference type="EMBL" id="UHIA01000003">
    <property type="protein sequence ID" value="SUO91843.1"/>
    <property type="molecule type" value="Genomic_DNA"/>
</dbReference>
<gene>
    <name evidence="1" type="ORF">NCTC10717_00273</name>
</gene>
<dbReference type="RefSeq" id="WP_172459359.1">
    <property type="nucleotide sequence ID" value="NZ_UHIA01000003.1"/>
</dbReference>
<proteinExistence type="predicted"/>
<accession>A0A380MIE4</accession>